<dbReference type="EMBL" id="CP003332">
    <property type="protein sequence ID" value="AFJ62110.1"/>
    <property type="molecule type" value="Genomic_DNA"/>
</dbReference>
<sequence>MKTDGDESMKTITISDVAKYANVSKSTVSQFLNQRYDYMSEKTKQKIEAAIQELNYQPNFVARSLKQKSTFTVGVVVANILHTFSTQVIRAVEDYFHEQGFHIIVCNADDEPEKEKKYIEMLRAKQVDGIIIFPTGENLSLYEKMKRDTFPVVFMDRTIEELGIPTVMLDNHHAAGLAVDRFIESGIKRIAIITTSIIREISPRVERIEGYKKALDRHGMLVRNEYIKTADAADISNVLSELFSLQEPPKAILAANDIVLVEVLKYMKEHDMTIPDKAAVIGIDEVPFAGFFTPPITTIVQPAAEMARKAGSLLLRQIQEKDGGEKRIHRYKPALLVRQSG</sequence>
<dbReference type="PROSITE" id="PS00356">
    <property type="entry name" value="HTH_LACI_1"/>
    <property type="match status" value="1"/>
</dbReference>
<dbReference type="CDD" id="cd19977">
    <property type="entry name" value="PBP1_EndR-like"/>
    <property type="match status" value="1"/>
</dbReference>
<evidence type="ECO:0000313" key="5">
    <source>
        <dbReference type="EMBL" id="AFJ62110.1"/>
    </source>
</evidence>
<dbReference type="HOGENOM" id="CLU_037628_6_1_9"/>
<dbReference type="InterPro" id="IPR000843">
    <property type="entry name" value="HTH_LacI"/>
</dbReference>
<dbReference type="PANTHER" id="PTHR30146">
    <property type="entry name" value="LACI-RELATED TRANSCRIPTIONAL REPRESSOR"/>
    <property type="match status" value="1"/>
</dbReference>
<dbReference type="PANTHER" id="PTHR30146:SF109">
    <property type="entry name" value="HTH-TYPE TRANSCRIPTIONAL REGULATOR GALS"/>
    <property type="match status" value="1"/>
</dbReference>
<dbReference type="GO" id="GO:0000976">
    <property type="term" value="F:transcription cis-regulatory region binding"/>
    <property type="evidence" value="ECO:0007669"/>
    <property type="project" value="TreeGrafter"/>
</dbReference>
<evidence type="ECO:0000313" key="6">
    <source>
        <dbReference type="Proteomes" id="UP000002878"/>
    </source>
</evidence>
<dbReference type="KEGG" id="bqy:MUS_2151"/>
<evidence type="ECO:0000256" key="3">
    <source>
        <dbReference type="ARBA" id="ARBA00023163"/>
    </source>
</evidence>
<dbReference type="Pfam" id="PF13377">
    <property type="entry name" value="Peripla_BP_3"/>
    <property type="match status" value="1"/>
</dbReference>
<dbReference type="GO" id="GO:0003700">
    <property type="term" value="F:DNA-binding transcription factor activity"/>
    <property type="evidence" value="ECO:0007669"/>
    <property type="project" value="TreeGrafter"/>
</dbReference>
<dbReference type="Gene3D" id="3.40.50.2300">
    <property type="match status" value="2"/>
</dbReference>
<proteinExistence type="predicted"/>
<protein>
    <submittedName>
        <fullName evidence="5">Transcriptional regulator</fullName>
    </submittedName>
</protein>
<keyword evidence="1" id="KW-0805">Transcription regulation</keyword>
<dbReference type="InterPro" id="IPR046335">
    <property type="entry name" value="LacI/GalR-like_sensor"/>
</dbReference>
<keyword evidence="2" id="KW-0238">DNA-binding</keyword>
<dbReference type="Proteomes" id="UP000002878">
    <property type="component" value="Chromosome"/>
</dbReference>
<evidence type="ECO:0000256" key="2">
    <source>
        <dbReference type="ARBA" id="ARBA00023125"/>
    </source>
</evidence>
<dbReference type="SUPFAM" id="SSF47413">
    <property type="entry name" value="lambda repressor-like DNA-binding domains"/>
    <property type="match status" value="1"/>
</dbReference>
<dbReference type="AlphaFoldDB" id="I2C636"/>
<dbReference type="InterPro" id="IPR028082">
    <property type="entry name" value="Peripla_BP_I"/>
</dbReference>
<dbReference type="SUPFAM" id="SSF53822">
    <property type="entry name" value="Periplasmic binding protein-like I"/>
    <property type="match status" value="1"/>
</dbReference>
<dbReference type="Pfam" id="PF00356">
    <property type="entry name" value="LacI"/>
    <property type="match status" value="1"/>
</dbReference>
<evidence type="ECO:0000256" key="1">
    <source>
        <dbReference type="ARBA" id="ARBA00023015"/>
    </source>
</evidence>
<evidence type="ECO:0000259" key="4">
    <source>
        <dbReference type="PROSITE" id="PS50932"/>
    </source>
</evidence>
<reference evidence="5 6" key="1">
    <citation type="journal article" date="2012" name="J. Biotechnol.">
        <title>Genome sequence of the plant growth promoting strain Bacillus amyloliquefaciens subsp. plantarum B9601-Y2 and expression of mersacidin and other secondary metabolites.</title>
        <authorList>
            <person name="He P."/>
            <person name="Hao K."/>
            <person name="Blom J."/>
            <person name="Ruckert C."/>
            <person name="Vater J."/>
            <person name="Mao Z."/>
            <person name="Wu Y."/>
            <person name="Hou M."/>
            <person name="He P."/>
            <person name="He Y."/>
            <person name="Borriss R."/>
        </authorList>
    </citation>
    <scope>NUCLEOTIDE SEQUENCE [LARGE SCALE GENOMIC DNA]</scope>
    <source>
        <strain evidence="5">Y2</strain>
    </source>
</reference>
<dbReference type="PATRIC" id="fig|1126211.3.peg.2065"/>
<name>I2C636_BACAY</name>
<dbReference type="SMART" id="SM00354">
    <property type="entry name" value="HTH_LACI"/>
    <property type="match status" value="1"/>
</dbReference>
<dbReference type="CDD" id="cd01392">
    <property type="entry name" value="HTH_LacI"/>
    <property type="match status" value="1"/>
</dbReference>
<dbReference type="InterPro" id="IPR010982">
    <property type="entry name" value="Lambda_DNA-bd_dom_sf"/>
</dbReference>
<dbReference type="Gene3D" id="1.10.260.40">
    <property type="entry name" value="lambda repressor-like DNA-binding domains"/>
    <property type="match status" value="1"/>
</dbReference>
<feature type="domain" description="HTH lacI-type" evidence="4">
    <location>
        <begin position="12"/>
        <end position="67"/>
    </location>
</feature>
<organism evidence="5 6">
    <name type="scientific">Bacillus amyloliquefaciens (strain Y2)</name>
    <name type="common">Bacillus amyloliquefaciens subsp. plantarum (strain B9601-Y2)</name>
    <dbReference type="NCBI Taxonomy" id="1155777"/>
    <lineage>
        <taxon>Bacteria</taxon>
        <taxon>Bacillati</taxon>
        <taxon>Bacillota</taxon>
        <taxon>Bacilli</taxon>
        <taxon>Bacillales</taxon>
        <taxon>Bacillaceae</taxon>
        <taxon>Bacillus</taxon>
        <taxon>Bacillus amyloliquefaciens group</taxon>
    </lineage>
</organism>
<accession>I2C636</accession>
<dbReference type="PROSITE" id="PS50932">
    <property type="entry name" value="HTH_LACI_2"/>
    <property type="match status" value="1"/>
</dbReference>
<gene>
    <name evidence="5" type="primary">kdgR</name>
    <name evidence="5" type="ORF">MUS_2151</name>
</gene>
<keyword evidence="3" id="KW-0804">Transcription</keyword>